<dbReference type="AlphaFoldDB" id="A0A8H6FL44"/>
<dbReference type="GeneID" id="59333306"/>
<evidence type="ECO:0000313" key="2">
    <source>
        <dbReference type="EMBL" id="KAF6230556.1"/>
    </source>
</evidence>
<reference evidence="2 3" key="1">
    <citation type="journal article" date="2020" name="Genomics">
        <title>Complete, high-quality genomes from long-read metagenomic sequencing of two wolf lichen thalli reveals enigmatic genome architecture.</title>
        <authorList>
            <person name="McKenzie S.K."/>
            <person name="Walston R.F."/>
            <person name="Allen J.L."/>
        </authorList>
    </citation>
    <scope>NUCLEOTIDE SEQUENCE [LARGE SCALE GENOMIC DNA]</scope>
    <source>
        <strain evidence="2">WasteWater1</strain>
    </source>
</reference>
<gene>
    <name evidence="2" type="ORF">HO133_004900</name>
</gene>
<accession>A0A8H6FL44</accession>
<dbReference type="RefSeq" id="XP_037157813.1">
    <property type="nucleotide sequence ID" value="XM_037295812.1"/>
</dbReference>
<protein>
    <submittedName>
        <fullName evidence="2">Uncharacterized protein</fullName>
    </submittedName>
</protein>
<name>A0A8H6FL44_9LECA</name>
<proteinExistence type="predicted"/>
<dbReference type="EMBL" id="JACCJB010000002">
    <property type="protein sequence ID" value="KAF6230556.1"/>
    <property type="molecule type" value="Genomic_DNA"/>
</dbReference>
<sequence length="106" mass="11982">MAGVLRNYVGFERIRITVRLRPYEFGGGGRVPPFDWEIVEERREDYIKEMDKRLGPWLGPADCMNLGDGTTTEGQGDVVDSMVGPPDEPRDYPRLSAWNGSYESGQ</sequence>
<organism evidence="2 3">
    <name type="scientific">Letharia lupina</name>
    <dbReference type="NCBI Taxonomy" id="560253"/>
    <lineage>
        <taxon>Eukaryota</taxon>
        <taxon>Fungi</taxon>
        <taxon>Dikarya</taxon>
        <taxon>Ascomycota</taxon>
        <taxon>Pezizomycotina</taxon>
        <taxon>Lecanoromycetes</taxon>
        <taxon>OSLEUM clade</taxon>
        <taxon>Lecanoromycetidae</taxon>
        <taxon>Lecanorales</taxon>
        <taxon>Lecanorineae</taxon>
        <taxon>Parmeliaceae</taxon>
        <taxon>Letharia</taxon>
    </lineage>
</organism>
<comment type="caution">
    <text evidence="2">The sequence shown here is derived from an EMBL/GenBank/DDBJ whole genome shotgun (WGS) entry which is preliminary data.</text>
</comment>
<dbReference type="Proteomes" id="UP000593566">
    <property type="component" value="Unassembled WGS sequence"/>
</dbReference>
<evidence type="ECO:0000256" key="1">
    <source>
        <dbReference type="SAM" id="MobiDB-lite"/>
    </source>
</evidence>
<keyword evidence="3" id="KW-1185">Reference proteome</keyword>
<evidence type="ECO:0000313" key="3">
    <source>
        <dbReference type="Proteomes" id="UP000593566"/>
    </source>
</evidence>
<feature type="region of interest" description="Disordered" evidence="1">
    <location>
        <begin position="64"/>
        <end position="106"/>
    </location>
</feature>